<feature type="non-terminal residue" evidence="2">
    <location>
        <position position="1"/>
    </location>
</feature>
<accession>A0A2M7X5H6</accession>
<gene>
    <name evidence="2" type="ORF">CO178_00315</name>
</gene>
<dbReference type="Gene3D" id="3.30.70.980">
    <property type="match status" value="1"/>
</dbReference>
<evidence type="ECO:0000313" key="3">
    <source>
        <dbReference type="Proteomes" id="UP000230683"/>
    </source>
</evidence>
<dbReference type="InterPro" id="IPR002876">
    <property type="entry name" value="Transcrip_reg_TACO1-like"/>
</dbReference>
<evidence type="ECO:0000313" key="2">
    <source>
        <dbReference type="EMBL" id="PJA41369.1"/>
    </source>
</evidence>
<dbReference type="Pfam" id="PF01709">
    <property type="entry name" value="Transcrip_reg"/>
    <property type="match status" value="1"/>
</dbReference>
<proteinExistence type="predicted"/>
<protein>
    <submittedName>
        <fullName evidence="2">YebC/PmpR family DNA-binding transcriptional regulator</fullName>
    </submittedName>
</protein>
<organism evidence="2 3">
    <name type="scientific">candidate division WWE3 bacterium CG_4_9_14_3_um_filter_34_6</name>
    <dbReference type="NCBI Taxonomy" id="1975079"/>
    <lineage>
        <taxon>Bacteria</taxon>
        <taxon>Katanobacteria</taxon>
    </lineage>
</organism>
<dbReference type="GO" id="GO:0003677">
    <property type="term" value="F:DNA binding"/>
    <property type="evidence" value="ECO:0007669"/>
    <property type="project" value="UniProtKB-KW"/>
</dbReference>
<keyword evidence="2" id="KW-0238">DNA-binding</keyword>
<dbReference type="PANTHER" id="PTHR12532:SF0">
    <property type="entry name" value="TRANSLATIONAL ACTIVATOR OF CYTOCHROME C OXIDASE 1"/>
    <property type="match status" value="1"/>
</dbReference>
<dbReference type="InterPro" id="IPR048300">
    <property type="entry name" value="TACO1_YebC-like_2nd/3rd_dom"/>
</dbReference>
<evidence type="ECO:0000259" key="1">
    <source>
        <dbReference type="Pfam" id="PF01709"/>
    </source>
</evidence>
<dbReference type="InterPro" id="IPR026564">
    <property type="entry name" value="Transcrip_reg_TACO1-like_dom3"/>
</dbReference>
<reference evidence="3" key="1">
    <citation type="submission" date="2017-09" db="EMBL/GenBank/DDBJ databases">
        <title>Depth-based differentiation of microbial function through sediment-hosted aquifers and enrichment of novel symbionts in the deep terrestrial subsurface.</title>
        <authorList>
            <person name="Probst A.J."/>
            <person name="Ladd B."/>
            <person name="Jarett J.K."/>
            <person name="Geller-Mcgrath D.E."/>
            <person name="Sieber C.M.K."/>
            <person name="Emerson J.B."/>
            <person name="Anantharaman K."/>
            <person name="Thomas B.C."/>
            <person name="Malmstrom R."/>
            <person name="Stieglmeier M."/>
            <person name="Klingl A."/>
            <person name="Woyke T."/>
            <person name="Ryan C.M."/>
            <person name="Banfield J.F."/>
        </authorList>
    </citation>
    <scope>NUCLEOTIDE SEQUENCE [LARGE SCALE GENOMIC DNA]</scope>
</reference>
<dbReference type="Proteomes" id="UP000230683">
    <property type="component" value="Unassembled WGS sequence"/>
</dbReference>
<feature type="domain" description="TACO1/YebC-like second and third" evidence="1">
    <location>
        <begin position="1"/>
        <end position="33"/>
    </location>
</feature>
<sequence>TDNKNRTVSEIRSIFTKSGGSLAEAGSVAYIFSGVNMEPTFKIPLTGDELSKYENLYEELEGLDDIVDIYSNADL</sequence>
<dbReference type="SUPFAM" id="SSF75625">
    <property type="entry name" value="YebC-like"/>
    <property type="match status" value="1"/>
</dbReference>
<dbReference type="InterPro" id="IPR029072">
    <property type="entry name" value="YebC-like"/>
</dbReference>
<name>A0A2M7X5H6_UNCKA</name>
<dbReference type="AlphaFoldDB" id="A0A2M7X5H6"/>
<dbReference type="PANTHER" id="PTHR12532">
    <property type="entry name" value="TRANSLATIONAL ACTIVATOR OF CYTOCHROME C OXIDASE 1"/>
    <property type="match status" value="1"/>
</dbReference>
<comment type="caution">
    <text evidence="2">The sequence shown here is derived from an EMBL/GenBank/DDBJ whole genome shotgun (WGS) entry which is preliminary data.</text>
</comment>
<dbReference type="EMBL" id="PFWY01000018">
    <property type="protein sequence ID" value="PJA41369.1"/>
    <property type="molecule type" value="Genomic_DNA"/>
</dbReference>